<accession>A0A7S7LW84</accession>
<dbReference type="KEGG" id="sbal:HUE88_03005"/>
<dbReference type="Proteomes" id="UP000593994">
    <property type="component" value="Chromosome"/>
</dbReference>
<gene>
    <name evidence="1" type="ORF">HUE88_03005</name>
</gene>
<keyword evidence="2" id="KW-1185">Reference proteome</keyword>
<dbReference type="EMBL" id="CP054492">
    <property type="protein sequence ID" value="QOY52674.1"/>
    <property type="molecule type" value="Genomic_DNA"/>
</dbReference>
<sequence length="83" mass="10325">MKKLIKNNKYLENIARKIYSFIPYDKRKLDKYFYEFTTLLKESEKKSLEEVKAYQFKKLKEMVDIAYYHTGFYKKYIHGELYK</sequence>
<dbReference type="RefSeq" id="WP_194370922.1">
    <property type="nucleotide sequence ID" value="NZ_CP054492.1"/>
</dbReference>
<proteinExistence type="predicted"/>
<protein>
    <submittedName>
        <fullName evidence="1">Uncharacterized protein</fullName>
    </submittedName>
</protein>
<name>A0A7S7LW84_9BACT</name>
<reference evidence="1 2" key="1">
    <citation type="submission" date="2020-05" db="EMBL/GenBank/DDBJ databases">
        <title>Sulfurimonas marisnigri, sp. nov., and Sulfurimonas baltica, sp. nov., manganese oxide reducing chemolithoautotrophs of the class Epsilonproteobacteria isolated from the pelagic redoxclines of the Black and Baltic Seas and emended description of the genus Sulfurimonas.</title>
        <authorList>
            <person name="Henkel J.V."/>
            <person name="Laudan C."/>
            <person name="Werner J."/>
            <person name="Neu T."/>
            <person name="Plewe S."/>
            <person name="Sproer C."/>
            <person name="Bunk B."/>
            <person name="Schulz-Vogt H.N."/>
        </authorList>
    </citation>
    <scope>NUCLEOTIDE SEQUENCE [LARGE SCALE GENOMIC DNA]</scope>
    <source>
        <strain evidence="1 2">GD2</strain>
    </source>
</reference>
<organism evidence="1 2">
    <name type="scientific">Candidatus Sulfurimonas baltica</name>
    <dbReference type="NCBI Taxonomy" id="2740404"/>
    <lineage>
        <taxon>Bacteria</taxon>
        <taxon>Pseudomonadati</taxon>
        <taxon>Campylobacterota</taxon>
        <taxon>Epsilonproteobacteria</taxon>
        <taxon>Campylobacterales</taxon>
        <taxon>Sulfurimonadaceae</taxon>
        <taxon>Sulfurimonas</taxon>
    </lineage>
</organism>
<evidence type="ECO:0000313" key="2">
    <source>
        <dbReference type="Proteomes" id="UP000593994"/>
    </source>
</evidence>
<dbReference type="AlphaFoldDB" id="A0A7S7LW84"/>
<evidence type="ECO:0000313" key="1">
    <source>
        <dbReference type="EMBL" id="QOY52674.1"/>
    </source>
</evidence>